<dbReference type="EMBL" id="BK014805">
    <property type="protein sequence ID" value="DAD76608.1"/>
    <property type="molecule type" value="Genomic_DNA"/>
</dbReference>
<protein>
    <submittedName>
        <fullName evidence="1">Uncharacterized protein</fullName>
    </submittedName>
</protein>
<evidence type="ECO:0000313" key="1">
    <source>
        <dbReference type="EMBL" id="DAD76608.1"/>
    </source>
</evidence>
<accession>A0A8S5M382</accession>
<organism evidence="1">
    <name type="scientific">Siphoviridae sp. ctOkv13</name>
    <dbReference type="NCBI Taxonomy" id="2826314"/>
    <lineage>
        <taxon>Viruses</taxon>
        <taxon>Duplodnaviria</taxon>
        <taxon>Heunggongvirae</taxon>
        <taxon>Uroviricota</taxon>
        <taxon>Caudoviricetes</taxon>
    </lineage>
</organism>
<reference evidence="1" key="1">
    <citation type="journal article" date="2021" name="Proc. Natl. Acad. Sci. U.S.A.">
        <title>A Catalog of Tens of Thousands of Viruses from Human Metagenomes Reveals Hidden Associations with Chronic Diseases.</title>
        <authorList>
            <person name="Tisza M.J."/>
            <person name="Buck C.B."/>
        </authorList>
    </citation>
    <scope>NUCLEOTIDE SEQUENCE</scope>
    <source>
        <strain evidence="1">CtOkv13</strain>
    </source>
</reference>
<name>A0A8S5M382_9CAUD</name>
<sequence length="29" mass="3585">MIRELVYGRPNSNTRYRIFYGQCRNMRCS</sequence>
<proteinExistence type="predicted"/>